<evidence type="ECO:0000256" key="1">
    <source>
        <dbReference type="ARBA" id="ARBA00001974"/>
    </source>
</evidence>
<dbReference type="Gene3D" id="3.30.465.10">
    <property type="match status" value="1"/>
</dbReference>
<dbReference type="InterPro" id="IPR006094">
    <property type="entry name" value="Oxid_FAD_bind_N"/>
</dbReference>
<evidence type="ECO:0000256" key="3">
    <source>
        <dbReference type="ARBA" id="ARBA00022827"/>
    </source>
</evidence>
<dbReference type="InterPro" id="IPR004113">
    <property type="entry name" value="FAD-bd_oxidored_4_C"/>
</dbReference>
<organism evidence="6 7">
    <name type="scientific">Citricoccus nitrophenolicus</name>
    <dbReference type="NCBI Taxonomy" id="863575"/>
    <lineage>
        <taxon>Bacteria</taxon>
        <taxon>Bacillati</taxon>
        <taxon>Actinomycetota</taxon>
        <taxon>Actinomycetes</taxon>
        <taxon>Micrococcales</taxon>
        <taxon>Micrococcaceae</taxon>
        <taxon>Citricoccus</taxon>
    </lineage>
</organism>
<dbReference type="InterPro" id="IPR016166">
    <property type="entry name" value="FAD-bd_PCMH"/>
</dbReference>
<dbReference type="Pfam" id="PF01565">
    <property type="entry name" value="FAD_binding_4"/>
    <property type="match status" value="1"/>
</dbReference>
<evidence type="ECO:0000313" key="7">
    <source>
        <dbReference type="Proteomes" id="UP001484097"/>
    </source>
</evidence>
<comment type="caution">
    <text evidence="6">The sequence shown here is derived from an EMBL/GenBank/DDBJ whole genome shotgun (WGS) entry which is preliminary data.</text>
</comment>
<feature type="domain" description="FAD-binding PCMH-type" evidence="5">
    <location>
        <begin position="50"/>
        <end position="237"/>
    </location>
</feature>
<protein>
    <submittedName>
        <fullName evidence="6">FAD-binding oxidoreductase</fullName>
        <ecNumber evidence="6">1.-.-.-</ecNumber>
    </submittedName>
</protein>
<dbReference type="SUPFAM" id="SSF56176">
    <property type="entry name" value="FAD-binding/transporter-associated domain-like"/>
    <property type="match status" value="1"/>
</dbReference>
<dbReference type="InterPro" id="IPR016164">
    <property type="entry name" value="FAD-linked_Oxase-like_C"/>
</dbReference>
<evidence type="ECO:0000256" key="4">
    <source>
        <dbReference type="ARBA" id="ARBA00023002"/>
    </source>
</evidence>
<evidence type="ECO:0000259" key="5">
    <source>
        <dbReference type="PROSITE" id="PS51387"/>
    </source>
</evidence>
<dbReference type="InterPro" id="IPR016171">
    <property type="entry name" value="Vanillyl_alc_oxidase_C-sub2"/>
</dbReference>
<dbReference type="EC" id="1.-.-.-" evidence="6"/>
<evidence type="ECO:0000256" key="2">
    <source>
        <dbReference type="ARBA" id="ARBA00022630"/>
    </source>
</evidence>
<reference evidence="6 7" key="1">
    <citation type="submission" date="2024-05" db="EMBL/GenBank/DDBJ databases">
        <authorList>
            <person name="Yi C."/>
        </authorList>
    </citation>
    <scope>NUCLEOTIDE SEQUENCE [LARGE SCALE GENOMIC DNA]</scope>
    <source>
        <strain evidence="6 7">XS13</strain>
    </source>
</reference>
<dbReference type="InterPro" id="IPR036318">
    <property type="entry name" value="FAD-bd_PCMH-like_sf"/>
</dbReference>
<dbReference type="InterPro" id="IPR016170">
    <property type="entry name" value="Cytok_DH_C_sf"/>
</dbReference>
<evidence type="ECO:0000313" key="6">
    <source>
        <dbReference type="EMBL" id="MEO9248151.1"/>
    </source>
</evidence>
<dbReference type="PROSITE" id="PS51387">
    <property type="entry name" value="FAD_PCMH"/>
    <property type="match status" value="1"/>
</dbReference>
<dbReference type="PANTHER" id="PTHR11748">
    <property type="entry name" value="D-LACTATE DEHYDROGENASE"/>
    <property type="match status" value="1"/>
</dbReference>
<dbReference type="Proteomes" id="UP001484097">
    <property type="component" value="Unassembled WGS sequence"/>
</dbReference>
<dbReference type="Pfam" id="PF02913">
    <property type="entry name" value="FAD-oxidase_C"/>
    <property type="match status" value="1"/>
</dbReference>
<dbReference type="Gene3D" id="1.10.45.10">
    <property type="entry name" value="Vanillyl-alcohol Oxidase, Chain A, domain 4"/>
    <property type="match status" value="1"/>
</dbReference>
<keyword evidence="4 6" id="KW-0560">Oxidoreductase</keyword>
<dbReference type="Gene3D" id="3.30.43.10">
    <property type="entry name" value="Uridine Diphospho-n-acetylenolpyruvylglucosamine Reductase, domain 2"/>
    <property type="match status" value="1"/>
</dbReference>
<name>A0ABV0IJ22_9MICC</name>
<accession>A0ABV0IJ22</accession>
<dbReference type="EMBL" id="JBDXMX010000004">
    <property type="protein sequence ID" value="MEO9248151.1"/>
    <property type="molecule type" value="Genomic_DNA"/>
</dbReference>
<gene>
    <name evidence="6" type="ORF">ABDK96_10700</name>
</gene>
<dbReference type="SUPFAM" id="SSF55103">
    <property type="entry name" value="FAD-linked oxidases, C-terminal domain"/>
    <property type="match status" value="1"/>
</dbReference>
<keyword evidence="3" id="KW-0274">FAD</keyword>
<dbReference type="GO" id="GO:0016491">
    <property type="term" value="F:oxidoreductase activity"/>
    <property type="evidence" value="ECO:0007669"/>
    <property type="project" value="UniProtKB-KW"/>
</dbReference>
<dbReference type="InterPro" id="IPR016167">
    <property type="entry name" value="FAD-bd_PCMH_sub1"/>
</dbReference>
<sequence length="537" mass="59756">MDRIVPADVPVADFDAALEKFRTLLGAEHVISEPDALREFEDPYPTTGGDDFRPGAVVFPETTEEVQELVRIANEHRVPLSPVATGKNLGYGGAAPRLAGTVVVHTSRRMDKIIEVNEKYAYALIEPGVTYFDLYNHIQEKGYSLWIDVPDLGWGSVVGNALDRGVGYTPYGDHWSWQTGLEVVLPDGDLLRTGMGAMSTAKTWQLFAYGFGPYPDGLFTQSNFGIVTKMGIALMPAPPAAETFVITFDREEDLAQIVDIMLPLRIGMAPLQSVPVLRNIILDAAAQTERTHWLPDGGPLTGEVIQQMKDELDLGYWNLYGTVYGPPEQVELFLGMIKTAFSAVEGSRFFTTKDRTEDSPGSHVLHDRHEINQGIPSIKEQRILEWVPNGAHIGFSPISEPDGAEAQKQFEMVRNRSYEYGPDYAAQFAVGLREMHHICLFLYDSADADQRERVMGLGRTLVTEGAEHGYGEYRTHLALMDQVMDTFDFNDHALLRFHERLKDALDPNSIMAPGKSGIWGARYRDAGHRLPRTDSPS</sequence>
<dbReference type="InterPro" id="IPR016169">
    <property type="entry name" value="FAD-bd_PCMH_sub2"/>
</dbReference>
<dbReference type="PANTHER" id="PTHR11748:SF114">
    <property type="entry name" value="ARYL-ALCOHOL OXIDASE VANILLYL-ALCOHOL OXIDASE (AFU_ORTHOLOGUE AFUA_3G09500)-RELATED"/>
    <property type="match status" value="1"/>
</dbReference>
<dbReference type="Gene3D" id="3.40.462.10">
    <property type="entry name" value="FAD-linked oxidases, C-terminal domain"/>
    <property type="match status" value="1"/>
</dbReference>
<keyword evidence="7" id="KW-1185">Reference proteome</keyword>
<proteinExistence type="predicted"/>
<comment type="cofactor">
    <cofactor evidence="1">
        <name>FAD</name>
        <dbReference type="ChEBI" id="CHEBI:57692"/>
    </cofactor>
</comment>
<dbReference type="RefSeq" id="WP_347920768.1">
    <property type="nucleotide sequence ID" value="NZ_JBDXMX010000004.1"/>
</dbReference>
<keyword evidence="2" id="KW-0285">Flavoprotein</keyword>